<dbReference type="InterPro" id="IPR022383">
    <property type="entry name" value="Lactate/malate_DH_C"/>
</dbReference>
<keyword evidence="2" id="KW-0560">Oxidoreductase</keyword>
<evidence type="ECO:0000259" key="1">
    <source>
        <dbReference type="Pfam" id="PF02866"/>
    </source>
</evidence>
<dbReference type="EC" id="1.1.1.27" evidence="2"/>
<dbReference type="GO" id="GO:0006089">
    <property type="term" value="P:lactate metabolic process"/>
    <property type="evidence" value="ECO:0007669"/>
    <property type="project" value="TreeGrafter"/>
</dbReference>
<dbReference type="PANTHER" id="PTHR43128:SF16">
    <property type="entry name" value="L-LACTATE DEHYDROGENASE"/>
    <property type="match status" value="1"/>
</dbReference>
<gene>
    <name evidence="2" type="primary">ldhP_3</name>
    <name evidence="2" type="ORF">SDC9_162172</name>
</gene>
<reference evidence="2" key="1">
    <citation type="submission" date="2019-08" db="EMBL/GenBank/DDBJ databases">
        <authorList>
            <person name="Kucharzyk K."/>
            <person name="Murdoch R.W."/>
            <person name="Higgins S."/>
            <person name="Loffler F."/>
        </authorList>
    </citation>
    <scope>NUCLEOTIDE SEQUENCE</scope>
</reference>
<dbReference type="AlphaFoldDB" id="A0A645FRR2"/>
<dbReference type="EMBL" id="VSSQ01061519">
    <property type="protein sequence ID" value="MPN14843.1"/>
    <property type="molecule type" value="Genomic_DNA"/>
</dbReference>
<proteinExistence type="predicted"/>
<dbReference type="PANTHER" id="PTHR43128">
    <property type="entry name" value="L-2-HYDROXYCARBOXYLATE DEHYDROGENASE (NAD(P)(+))"/>
    <property type="match status" value="1"/>
</dbReference>
<organism evidence="2">
    <name type="scientific">bioreactor metagenome</name>
    <dbReference type="NCBI Taxonomy" id="1076179"/>
    <lineage>
        <taxon>unclassified sequences</taxon>
        <taxon>metagenomes</taxon>
        <taxon>ecological metagenomes</taxon>
    </lineage>
</organism>
<dbReference type="SUPFAM" id="SSF56327">
    <property type="entry name" value="LDH C-terminal domain-like"/>
    <property type="match status" value="1"/>
</dbReference>
<feature type="domain" description="Lactate/malate dehydrogenase C-terminal" evidence="1">
    <location>
        <begin position="4"/>
        <end position="102"/>
    </location>
</feature>
<dbReference type="InterPro" id="IPR015955">
    <property type="entry name" value="Lactate_DH/Glyco_Ohase_4_C"/>
</dbReference>
<name>A0A645FRR2_9ZZZZ</name>
<evidence type="ECO:0000313" key="2">
    <source>
        <dbReference type="EMBL" id="MPN14843.1"/>
    </source>
</evidence>
<protein>
    <submittedName>
        <fullName evidence="2">L-lactate dehydrogenase P</fullName>
        <ecNumber evidence="2">1.1.1.27</ecNumber>
    </submittedName>
</protein>
<sequence length="105" mass="11664">MGILDKVRNAAYEILDRKGYTSYAVALAVVRIVEATLRDENSILTVSTLLKGEYGIEDVYMGVPTVVGDTGAKRILEVNLNEEEKRNLKESSAVLKESLTEIKFQ</sequence>
<comment type="caution">
    <text evidence="2">The sequence shown here is derived from an EMBL/GenBank/DDBJ whole genome shotgun (WGS) entry which is preliminary data.</text>
</comment>
<dbReference type="GO" id="GO:0004459">
    <property type="term" value="F:L-lactate dehydrogenase (NAD+) activity"/>
    <property type="evidence" value="ECO:0007669"/>
    <property type="project" value="UniProtKB-EC"/>
</dbReference>
<accession>A0A645FRR2</accession>
<dbReference type="Gene3D" id="3.90.110.10">
    <property type="entry name" value="Lactate dehydrogenase/glycoside hydrolase, family 4, C-terminal"/>
    <property type="match status" value="1"/>
</dbReference>
<dbReference type="Pfam" id="PF02866">
    <property type="entry name" value="Ldh_1_C"/>
    <property type="match status" value="1"/>
</dbReference>